<dbReference type="RefSeq" id="XP_013423648.1">
    <property type="nucleotide sequence ID" value="XM_013568194.1"/>
</dbReference>
<dbReference type="HOGENOM" id="CLU_030583_2_1_1"/>
<dbReference type="OrthoDB" id="4388755at2759"/>
<protein>
    <recommendedName>
        <fullName evidence="1">PA14 domain-containing protein</fullName>
    </recommendedName>
</protein>
<gene>
    <name evidence="2" type="ORF">M436DRAFT_55739</name>
</gene>
<dbReference type="Pfam" id="PF10528">
    <property type="entry name" value="GLEYA"/>
    <property type="match status" value="1"/>
</dbReference>
<dbReference type="PROSITE" id="PS51820">
    <property type="entry name" value="PA14"/>
    <property type="match status" value="1"/>
</dbReference>
<evidence type="ECO:0000313" key="3">
    <source>
        <dbReference type="Proteomes" id="UP000027730"/>
    </source>
</evidence>
<dbReference type="GeneID" id="25412197"/>
<reference evidence="2 3" key="1">
    <citation type="journal article" date="2014" name="BMC Genomics">
        <title>Genome sequencing of four Aureobasidium pullulans varieties: biotechnological potential, stress tolerance, and description of new species.</title>
        <authorList>
            <person name="Gostin Ar C."/>
            <person name="Ohm R.A."/>
            <person name="Kogej T."/>
            <person name="Sonjak S."/>
            <person name="Turk M."/>
            <person name="Zajc J."/>
            <person name="Zalar P."/>
            <person name="Grube M."/>
            <person name="Sun H."/>
            <person name="Han J."/>
            <person name="Sharma A."/>
            <person name="Chiniquy J."/>
            <person name="Ngan C.Y."/>
            <person name="Lipzen A."/>
            <person name="Barry K."/>
            <person name="Grigoriev I.V."/>
            <person name="Gunde-Cimerman N."/>
        </authorList>
    </citation>
    <scope>NUCLEOTIDE SEQUENCE [LARGE SCALE GENOMIC DNA]</scope>
    <source>
        <strain evidence="2 3">CBS 147.97</strain>
    </source>
</reference>
<proteinExistence type="predicted"/>
<sequence>TVTQIYEVATTTTVVPVPSSCNNGGIRWAIYPNEVYNDVYYNSFYSDYDPAVIKSTPPWYQATASVCGGLNQGAVGQVSIYGSTRTFQSDYFTLNHVGYIFAQSSGTYTFTLSEPDDIALLWLGSKAYSGWTRGNADATAVIFGSPSASATVNLVQGDYLPFRIVFGQAQGEISFYLSLTAPDGTVILDSTTPDSKFLVRYSCDGSSAPEFPAFGSET</sequence>
<feature type="domain" description="PA14" evidence="1">
    <location>
        <begin position="35"/>
        <end position="193"/>
    </location>
</feature>
<evidence type="ECO:0000313" key="2">
    <source>
        <dbReference type="EMBL" id="KEQ69416.1"/>
    </source>
</evidence>
<accession>A0A074X474</accession>
<feature type="non-terminal residue" evidence="2">
    <location>
        <position position="1"/>
    </location>
</feature>
<organism evidence="2 3">
    <name type="scientific">Aureobasidium namibiae CBS 147.97</name>
    <dbReference type="NCBI Taxonomy" id="1043004"/>
    <lineage>
        <taxon>Eukaryota</taxon>
        <taxon>Fungi</taxon>
        <taxon>Dikarya</taxon>
        <taxon>Ascomycota</taxon>
        <taxon>Pezizomycotina</taxon>
        <taxon>Dothideomycetes</taxon>
        <taxon>Dothideomycetidae</taxon>
        <taxon>Dothideales</taxon>
        <taxon>Saccotheciaceae</taxon>
        <taxon>Aureobasidium</taxon>
    </lineage>
</organism>
<dbReference type="Proteomes" id="UP000027730">
    <property type="component" value="Unassembled WGS sequence"/>
</dbReference>
<dbReference type="AlphaFoldDB" id="A0A074X474"/>
<dbReference type="InterPro" id="IPR037524">
    <property type="entry name" value="PA14/GLEYA"/>
</dbReference>
<dbReference type="EMBL" id="KL584721">
    <property type="protein sequence ID" value="KEQ69416.1"/>
    <property type="molecule type" value="Genomic_DNA"/>
</dbReference>
<dbReference type="InterPro" id="IPR018871">
    <property type="entry name" value="GLEYA_adhesin_domain"/>
</dbReference>
<name>A0A074X474_9PEZI</name>
<keyword evidence="3" id="KW-1185">Reference proteome</keyword>
<evidence type="ECO:0000259" key="1">
    <source>
        <dbReference type="PROSITE" id="PS51820"/>
    </source>
</evidence>
<dbReference type="STRING" id="1043004.A0A074X474"/>
<dbReference type="SUPFAM" id="SSF56988">
    <property type="entry name" value="Anthrax protective antigen"/>
    <property type="match status" value="1"/>
</dbReference>
<dbReference type="Gene3D" id="2.60.120.1560">
    <property type="match status" value="1"/>
</dbReference>